<feature type="chain" id="PRO_5047496393" evidence="1">
    <location>
        <begin position="24"/>
        <end position="748"/>
    </location>
</feature>
<dbReference type="Pfam" id="PF06082">
    <property type="entry name" value="YjbH"/>
    <property type="match status" value="1"/>
</dbReference>
<feature type="signal peptide" evidence="1">
    <location>
        <begin position="1"/>
        <end position="23"/>
    </location>
</feature>
<accession>A0ABU8W802</accession>
<comment type="caution">
    <text evidence="2">The sequence shown here is derived from an EMBL/GenBank/DDBJ whole genome shotgun (WGS) entry which is preliminary data.</text>
</comment>
<dbReference type="EMBL" id="JBBKZV010000024">
    <property type="protein sequence ID" value="MEJ8825649.1"/>
    <property type="molecule type" value="Genomic_DNA"/>
</dbReference>
<proteinExistence type="predicted"/>
<evidence type="ECO:0000313" key="3">
    <source>
        <dbReference type="Proteomes" id="UP001363010"/>
    </source>
</evidence>
<organism evidence="2 3">
    <name type="scientific">Variovorax humicola</name>
    <dbReference type="NCBI Taxonomy" id="1769758"/>
    <lineage>
        <taxon>Bacteria</taxon>
        <taxon>Pseudomonadati</taxon>
        <taxon>Pseudomonadota</taxon>
        <taxon>Betaproteobacteria</taxon>
        <taxon>Burkholderiales</taxon>
        <taxon>Comamonadaceae</taxon>
        <taxon>Variovorax</taxon>
    </lineage>
</organism>
<evidence type="ECO:0000313" key="2">
    <source>
        <dbReference type="EMBL" id="MEJ8825649.1"/>
    </source>
</evidence>
<reference evidence="2 3" key="1">
    <citation type="submission" date="2024-03" db="EMBL/GenBank/DDBJ databases">
        <title>Novel species of the genus Variovorax.</title>
        <authorList>
            <person name="Liu Q."/>
            <person name="Xin Y.-H."/>
        </authorList>
    </citation>
    <scope>NUCLEOTIDE SEQUENCE [LARGE SCALE GENOMIC DNA]</scope>
    <source>
        <strain evidence="2 3">KACC 18501</strain>
    </source>
</reference>
<dbReference type="RefSeq" id="WP_340366675.1">
    <property type="nucleotide sequence ID" value="NZ_JBBKZV010000024.1"/>
</dbReference>
<sequence>MGREYQVGAGLALLALAAQSALAQHDTTLSGAGFTGLSVTPTAQLLRRGTMGLAYESQVAGAPSAGRYGTSGHNFVAGFGVLPNLEISGRMAANTLNTNCYAEPCGIRDLSFNFKAGTPLDKAHRWNAAVGATDLGGAATFFRSYYGVLTYTATDARNLDLSVGYARRSGAVVPSRAATPLDGPFASAAYRPLPWLQGQLEYVDGSSFAGGRIHAPAEWLPTGWAAHLGVNMRMSGNAHTARSWISVGLTVPLYKVSNERPAPRPAIAPGALAAPVASRSAAQEFSAAGLAESPPIGVYAPSLAQAMPADPDEAGRITDDQMKKLAAALAAKGFEDIAIGRLPDGAVAIRVNNATYNVNSVDGLGVALGVVARQLAGARAPYRLVLTQRQVAIVGARGQTDCLARWIELETPGCAAVRLSAPGTAAVDASLDGAAWVVQGGAPSWATTRLVLQPVLRSTLGTEYGVFDYSAGLRATLQQPLWRGAYAEVSHVSPISESQDFRVGGVFGNSRLVDSTDRALVHQVARVPVELLFGKRNQGAATRWGANAFTAHLAAGRFDSNYRGVYGELRWEPGEGRNRFGIEGGRFDRTTAYDRNLPAESRALLASYRYAYTPTRTYFEATAGQFMYSDVGIKLGIKQWFHDVAVSLYVRRSKFEWEPRARSYAGIEISIPLTPRKDMSPTHHIQVTGTPRWSYGVETVIRESANRVDTSQGVVPGGAVLDRTFNSDRAGLSYLEENLPRVRSAAGR</sequence>
<dbReference type="InterPro" id="IPR010344">
    <property type="entry name" value="YbjH"/>
</dbReference>
<gene>
    <name evidence="2" type="ORF">WKW80_27085</name>
</gene>
<name>A0ABU8W802_9BURK</name>
<protein>
    <submittedName>
        <fullName evidence="2">YjbH domain-containing protein</fullName>
    </submittedName>
</protein>
<evidence type="ECO:0000256" key="1">
    <source>
        <dbReference type="SAM" id="SignalP"/>
    </source>
</evidence>
<dbReference type="Proteomes" id="UP001363010">
    <property type="component" value="Unassembled WGS sequence"/>
</dbReference>
<keyword evidence="1" id="KW-0732">Signal</keyword>
<keyword evidence="3" id="KW-1185">Reference proteome</keyword>